<accession>A0A7I8DGI5</accession>
<keyword evidence="2" id="KW-0732">Signal</keyword>
<reference evidence="3 4" key="1">
    <citation type="submission" date="2020-08" db="EMBL/GenBank/DDBJ databases">
        <title>Complete Genome Sequence of Effusibacillus dendaii Strain skT53, Isolated from Farmland soil.</title>
        <authorList>
            <person name="Konishi T."/>
            <person name="Kawasaki H."/>
        </authorList>
    </citation>
    <scope>NUCLEOTIDE SEQUENCE [LARGE SCALE GENOMIC DNA]</scope>
    <source>
        <strain evidence="4">skT53</strain>
    </source>
</reference>
<evidence type="ECO:0000256" key="1">
    <source>
        <dbReference type="ARBA" id="ARBA00006987"/>
    </source>
</evidence>
<organism evidence="3 4">
    <name type="scientific">Effusibacillus dendaii</name>
    <dbReference type="NCBI Taxonomy" id="2743772"/>
    <lineage>
        <taxon>Bacteria</taxon>
        <taxon>Bacillati</taxon>
        <taxon>Bacillota</taxon>
        <taxon>Bacilli</taxon>
        <taxon>Bacillales</taxon>
        <taxon>Alicyclobacillaceae</taxon>
        <taxon>Effusibacillus</taxon>
    </lineage>
</organism>
<evidence type="ECO:0000313" key="4">
    <source>
        <dbReference type="Proteomes" id="UP000593802"/>
    </source>
</evidence>
<dbReference type="Gene3D" id="3.40.190.150">
    <property type="entry name" value="Bordetella uptake gene, domain 1"/>
    <property type="match status" value="1"/>
</dbReference>
<dbReference type="InterPro" id="IPR005064">
    <property type="entry name" value="BUG"/>
</dbReference>
<keyword evidence="4" id="KW-1185">Reference proteome</keyword>
<evidence type="ECO:0008006" key="5">
    <source>
        <dbReference type="Google" id="ProtNLM"/>
    </source>
</evidence>
<protein>
    <recommendedName>
        <fullName evidence="5">Tripartite tricarboxylate transporter substrate binding protein</fullName>
    </recommendedName>
</protein>
<dbReference type="PANTHER" id="PTHR42928:SF5">
    <property type="entry name" value="BLR1237 PROTEIN"/>
    <property type="match status" value="1"/>
</dbReference>
<evidence type="ECO:0000313" key="3">
    <source>
        <dbReference type="EMBL" id="BCJ87700.1"/>
    </source>
</evidence>
<proteinExistence type="inferred from homology"/>
<evidence type="ECO:0000256" key="2">
    <source>
        <dbReference type="SAM" id="SignalP"/>
    </source>
</evidence>
<dbReference type="SUPFAM" id="SSF53850">
    <property type="entry name" value="Periplasmic binding protein-like II"/>
    <property type="match status" value="1"/>
</dbReference>
<name>A0A7I8DGI5_9BACL</name>
<dbReference type="KEGG" id="eff:skT53_26850"/>
<dbReference type="AlphaFoldDB" id="A0A7I8DGI5"/>
<dbReference type="Proteomes" id="UP000593802">
    <property type="component" value="Chromosome"/>
</dbReference>
<dbReference type="InterPro" id="IPR042100">
    <property type="entry name" value="Bug_dom1"/>
</dbReference>
<dbReference type="PROSITE" id="PS51257">
    <property type="entry name" value="PROKAR_LIPOPROTEIN"/>
    <property type="match status" value="1"/>
</dbReference>
<dbReference type="EMBL" id="AP023366">
    <property type="protein sequence ID" value="BCJ87700.1"/>
    <property type="molecule type" value="Genomic_DNA"/>
</dbReference>
<dbReference type="Pfam" id="PF03401">
    <property type="entry name" value="TctC"/>
    <property type="match status" value="1"/>
</dbReference>
<feature type="chain" id="PRO_5039562885" description="Tripartite tricarboxylate transporter substrate binding protein" evidence="2">
    <location>
        <begin position="27"/>
        <end position="330"/>
    </location>
</feature>
<dbReference type="RefSeq" id="WP_200757971.1">
    <property type="nucleotide sequence ID" value="NZ_AP023366.1"/>
</dbReference>
<dbReference type="PANTHER" id="PTHR42928">
    <property type="entry name" value="TRICARBOXYLATE-BINDING PROTEIN"/>
    <property type="match status" value="1"/>
</dbReference>
<dbReference type="PIRSF" id="PIRSF017082">
    <property type="entry name" value="YflP"/>
    <property type="match status" value="1"/>
</dbReference>
<feature type="signal peptide" evidence="2">
    <location>
        <begin position="1"/>
        <end position="26"/>
    </location>
</feature>
<dbReference type="Gene3D" id="3.40.190.10">
    <property type="entry name" value="Periplasmic binding protein-like II"/>
    <property type="match status" value="1"/>
</dbReference>
<gene>
    <name evidence="3" type="ORF">skT53_26850</name>
</gene>
<comment type="similarity">
    <text evidence="1">Belongs to the UPF0065 (bug) family.</text>
</comment>
<dbReference type="CDD" id="cd07012">
    <property type="entry name" value="PBP2_Bug_TTT"/>
    <property type="match status" value="1"/>
</dbReference>
<sequence length="330" mass="35536">MKKWISLILVAFLAVFSVACSSGKSAASSESKEKSSTDFPNKPISIVLPSSAGAPIDVMARKLAEVASKYLNNVPINIVNKTGGSGMVAMAYTQSQPANGYTLHGEATGITSVLQMKGAQFRYSDFVPVSRIELDPFALFVKEGGKYKTLQDLIDDAKKNPGKITIGGYGTGTPHHIVAMDFAEKAGVDVKWVAFNSGTDAITAVMGDSLDAALTNTSSIERFVGKAKVLAHSSEKPISKYPDLKSFKDQGFDIVKYHWRGLFVKAGTPKEIVDRLADGFNKAVKDPEFQKYLNTVGNLSGEIARDDFEKIVNNQASGDLTVLKKLNLAQ</sequence>